<organism evidence="1">
    <name type="scientific">hydrothermal vent metagenome</name>
    <dbReference type="NCBI Taxonomy" id="652676"/>
    <lineage>
        <taxon>unclassified sequences</taxon>
        <taxon>metagenomes</taxon>
        <taxon>ecological metagenomes</taxon>
    </lineage>
</organism>
<proteinExistence type="predicted"/>
<dbReference type="AlphaFoldDB" id="A0A3B1A270"/>
<evidence type="ECO:0000313" key="1">
    <source>
        <dbReference type="EMBL" id="VAW87804.1"/>
    </source>
</evidence>
<dbReference type="EMBL" id="UOFQ01000077">
    <property type="protein sequence ID" value="VAW87804.1"/>
    <property type="molecule type" value="Genomic_DNA"/>
</dbReference>
<protein>
    <submittedName>
        <fullName evidence="1">Uncharacterized protein</fullName>
    </submittedName>
</protein>
<accession>A0A3B1A270</accession>
<gene>
    <name evidence="1" type="ORF">MNBD_GAMMA17-541</name>
</gene>
<name>A0A3B1A270_9ZZZZ</name>
<sequence>MSELVIQPTTTAQWHALVSDAEYAAGYSLGEELECYLVFLLMRYTRKPQMLSRVMALDYLKQGNDTRAQRGQKLKDVGDHCLLFSGLFPKHAEKRMVKVSYFVKLGRSAYQQVFENLNNRDTIYSNLSKDFVTLMDILHTMRDIQHDETHTTHLSPIHAFDLWHDTGSKHAYETIKALSSNGNPIKPAFIDLPEDGSPLKRH</sequence>
<reference evidence="1" key="1">
    <citation type="submission" date="2018-06" db="EMBL/GenBank/DDBJ databases">
        <authorList>
            <person name="Zhirakovskaya E."/>
        </authorList>
    </citation>
    <scope>NUCLEOTIDE SEQUENCE</scope>
</reference>